<comment type="cofactor">
    <cofactor evidence="1">
        <name>FMN</name>
        <dbReference type="ChEBI" id="CHEBI:58210"/>
    </cofactor>
</comment>
<dbReference type="InterPro" id="IPR044152">
    <property type="entry name" value="YqjM-like"/>
</dbReference>
<dbReference type="InterPro" id="IPR013785">
    <property type="entry name" value="Aldolase_TIM"/>
</dbReference>
<dbReference type="OrthoDB" id="9804454at2"/>
<proteinExistence type="predicted"/>
<evidence type="ECO:0000256" key="3">
    <source>
        <dbReference type="ARBA" id="ARBA00022643"/>
    </source>
</evidence>
<dbReference type="Proteomes" id="UP000074310">
    <property type="component" value="Unassembled WGS sequence"/>
</dbReference>
<dbReference type="CDD" id="cd02932">
    <property type="entry name" value="OYE_YqiM_FMN"/>
    <property type="match status" value="1"/>
</dbReference>
<gene>
    <name evidence="7" type="ORF">NS334_07880</name>
</gene>
<keyword evidence="2" id="KW-0285">Flavoprotein</keyword>
<keyword evidence="3" id="KW-0288">FMN</keyword>
<evidence type="ECO:0000259" key="6">
    <source>
        <dbReference type="Pfam" id="PF00724"/>
    </source>
</evidence>
<accession>A0A147I466</accession>
<keyword evidence="4" id="KW-0521">NADP</keyword>
<organism evidence="7 8">
    <name type="scientific">Sphingomonas endophytica</name>
    <dbReference type="NCBI Taxonomy" id="869719"/>
    <lineage>
        <taxon>Bacteria</taxon>
        <taxon>Pseudomonadati</taxon>
        <taxon>Pseudomonadota</taxon>
        <taxon>Alphaproteobacteria</taxon>
        <taxon>Sphingomonadales</taxon>
        <taxon>Sphingomonadaceae</taxon>
        <taxon>Sphingomonas</taxon>
    </lineage>
</organism>
<feature type="domain" description="NADH:flavin oxidoreductase/NADH oxidase N-terminal" evidence="6">
    <location>
        <begin position="5"/>
        <end position="341"/>
    </location>
</feature>
<dbReference type="Pfam" id="PF00724">
    <property type="entry name" value="Oxidored_FMN"/>
    <property type="match status" value="1"/>
</dbReference>
<evidence type="ECO:0000313" key="8">
    <source>
        <dbReference type="Proteomes" id="UP000074310"/>
    </source>
</evidence>
<protein>
    <submittedName>
        <fullName evidence="7">Oxidoreductase</fullName>
    </submittedName>
</protein>
<dbReference type="SUPFAM" id="SSF51395">
    <property type="entry name" value="FMN-linked oxidoreductases"/>
    <property type="match status" value="1"/>
</dbReference>
<evidence type="ECO:0000256" key="1">
    <source>
        <dbReference type="ARBA" id="ARBA00001917"/>
    </source>
</evidence>
<dbReference type="InterPro" id="IPR001155">
    <property type="entry name" value="OxRdtase_FMN_N"/>
</dbReference>
<evidence type="ECO:0000256" key="4">
    <source>
        <dbReference type="ARBA" id="ARBA00022857"/>
    </source>
</evidence>
<name>A0A147I466_9SPHN</name>
<comment type="caution">
    <text evidence="7">The sequence shown here is derived from an EMBL/GenBank/DDBJ whole genome shotgun (WGS) entry which is preliminary data.</text>
</comment>
<evidence type="ECO:0000313" key="7">
    <source>
        <dbReference type="EMBL" id="KTT73066.1"/>
    </source>
</evidence>
<keyword evidence="8" id="KW-1185">Reference proteome</keyword>
<dbReference type="RefSeq" id="WP_058755419.1">
    <property type="nucleotide sequence ID" value="NZ_LDTB01000022.1"/>
</dbReference>
<evidence type="ECO:0000256" key="2">
    <source>
        <dbReference type="ARBA" id="ARBA00022630"/>
    </source>
</evidence>
<dbReference type="PATRIC" id="fig|869719.3.peg.1206"/>
<evidence type="ECO:0000256" key="5">
    <source>
        <dbReference type="ARBA" id="ARBA00023002"/>
    </source>
</evidence>
<dbReference type="AlphaFoldDB" id="A0A147I466"/>
<dbReference type="GO" id="GO:0010181">
    <property type="term" value="F:FMN binding"/>
    <property type="evidence" value="ECO:0007669"/>
    <property type="project" value="InterPro"/>
</dbReference>
<dbReference type="GO" id="GO:0003959">
    <property type="term" value="F:NADPH dehydrogenase activity"/>
    <property type="evidence" value="ECO:0007669"/>
    <property type="project" value="InterPro"/>
</dbReference>
<keyword evidence="5" id="KW-0560">Oxidoreductase</keyword>
<dbReference type="PANTHER" id="PTHR43303">
    <property type="entry name" value="NADPH DEHYDROGENASE C23G7.10C-RELATED"/>
    <property type="match status" value="1"/>
</dbReference>
<dbReference type="GO" id="GO:0050661">
    <property type="term" value="F:NADP binding"/>
    <property type="evidence" value="ECO:0007669"/>
    <property type="project" value="InterPro"/>
</dbReference>
<dbReference type="EMBL" id="LDTB01000022">
    <property type="protein sequence ID" value="KTT73066.1"/>
    <property type="molecule type" value="Genomic_DNA"/>
</dbReference>
<reference evidence="7 8" key="1">
    <citation type="journal article" date="2016" name="Front. Microbiol.">
        <title>Genomic Resource of Rice Seed Associated Bacteria.</title>
        <authorList>
            <person name="Midha S."/>
            <person name="Bansal K."/>
            <person name="Sharma S."/>
            <person name="Kumar N."/>
            <person name="Patil P.P."/>
            <person name="Chaudhry V."/>
            <person name="Patil P.B."/>
        </authorList>
    </citation>
    <scope>NUCLEOTIDE SEQUENCE [LARGE SCALE GENOMIC DNA]</scope>
    <source>
        <strain evidence="7 8">NS334</strain>
    </source>
</reference>
<sequence>MSGPQLFQSLDVGGLTLPNRIVIAPMCQYSAVDGCMNDWHLIHLGQLALSGAGLLTIEATAVEPVGRISYADIGLWDDVTEAAMARVLQSVRRHSDMPIGIQLAHAGRKASTDLPWKGEGQFAPDHANGWQTVAPSALPYASGEHPPVALDRDGLARIRDAFAAAARRAATLGIDLVQLHGAHGYLLHEFLSPLSNDRDDEYGGSLENRMRFPLEVFDAVRAAFPADRPVTMRVSGTDWVPDGWDIEQTVAFAVALEARGCAGIHVSSGGLDPRQQIPVGPGYQVPLARAVKQAISIPVVAVGLISDHQHAEAIVGTGDADAIALARTILYDPRWPWHAAATLDARVKAPAQYLRSQPRQYRHLFDVEGSAED</sequence>
<dbReference type="PANTHER" id="PTHR43303:SF4">
    <property type="entry name" value="NADPH DEHYDROGENASE C23G7.10C-RELATED"/>
    <property type="match status" value="1"/>
</dbReference>
<dbReference type="Gene3D" id="3.20.20.70">
    <property type="entry name" value="Aldolase class I"/>
    <property type="match status" value="1"/>
</dbReference>